<dbReference type="AlphaFoldDB" id="A0A4R6QRT7"/>
<comment type="caution">
    <text evidence="1">The sequence shown here is derived from an EMBL/GenBank/DDBJ whole genome shotgun (WGS) entry which is preliminary data.</text>
</comment>
<evidence type="ECO:0000313" key="2">
    <source>
        <dbReference type="Proteomes" id="UP000295361"/>
    </source>
</evidence>
<organism evidence="1 2">
    <name type="scientific">Roseateles toxinivorans</name>
    <dbReference type="NCBI Taxonomy" id="270368"/>
    <lineage>
        <taxon>Bacteria</taxon>
        <taxon>Pseudomonadati</taxon>
        <taxon>Pseudomonadota</taxon>
        <taxon>Betaproteobacteria</taxon>
        <taxon>Burkholderiales</taxon>
        <taxon>Sphaerotilaceae</taxon>
        <taxon>Roseateles</taxon>
    </lineage>
</organism>
<proteinExistence type="predicted"/>
<keyword evidence="2" id="KW-1185">Reference proteome</keyword>
<gene>
    <name evidence="1" type="ORF">DES47_102236</name>
</gene>
<dbReference type="InParanoid" id="A0A4R6QRT7"/>
<dbReference type="EMBL" id="SNXS01000002">
    <property type="protein sequence ID" value="TDP72491.1"/>
    <property type="molecule type" value="Genomic_DNA"/>
</dbReference>
<protein>
    <submittedName>
        <fullName evidence="1">Uncharacterized protein</fullName>
    </submittedName>
</protein>
<reference evidence="1 2" key="1">
    <citation type="submission" date="2019-03" db="EMBL/GenBank/DDBJ databases">
        <title>Genomic Encyclopedia of Type Strains, Phase IV (KMG-IV): sequencing the most valuable type-strain genomes for metagenomic binning, comparative biology and taxonomic classification.</title>
        <authorList>
            <person name="Goeker M."/>
        </authorList>
    </citation>
    <scope>NUCLEOTIDE SEQUENCE [LARGE SCALE GENOMIC DNA]</scope>
    <source>
        <strain evidence="1 2">DSM 16998</strain>
    </source>
</reference>
<evidence type="ECO:0000313" key="1">
    <source>
        <dbReference type="EMBL" id="TDP72491.1"/>
    </source>
</evidence>
<accession>A0A4R6QRT7</accession>
<dbReference type="RefSeq" id="WP_133699952.1">
    <property type="nucleotide sequence ID" value="NZ_SNXS01000002.1"/>
</dbReference>
<dbReference type="OrthoDB" id="9182641at2"/>
<dbReference type="Proteomes" id="UP000295361">
    <property type="component" value="Unassembled WGS sequence"/>
</dbReference>
<sequence>MNPFDSPKTVSMWRVVFIERRGKRIAHERTGPWHPSRDLAYGWARWFIEQGHHVALQGQGGDLEKLCPGLP</sequence>
<name>A0A4R6QRT7_9BURK</name>